<organism evidence="1 2">
    <name type="scientific">Vibrio quintilis</name>
    <dbReference type="NCBI Taxonomy" id="1117707"/>
    <lineage>
        <taxon>Bacteria</taxon>
        <taxon>Pseudomonadati</taxon>
        <taxon>Pseudomonadota</taxon>
        <taxon>Gammaproteobacteria</taxon>
        <taxon>Vibrionales</taxon>
        <taxon>Vibrionaceae</taxon>
        <taxon>Vibrio</taxon>
    </lineage>
</organism>
<reference evidence="2" key="1">
    <citation type="submission" date="2016-12" db="EMBL/GenBank/DDBJ databases">
        <authorList>
            <person name="Rodrigo-Torres L."/>
            <person name="Arahal R.D."/>
            <person name="Lucena T."/>
        </authorList>
    </citation>
    <scope>NUCLEOTIDE SEQUENCE [LARGE SCALE GENOMIC DNA]</scope>
</reference>
<evidence type="ECO:0000313" key="2">
    <source>
        <dbReference type="Proteomes" id="UP000184600"/>
    </source>
</evidence>
<dbReference type="Proteomes" id="UP000184600">
    <property type="component" value="Unassembled WGS sequence"/>
</dbReference>
<evidence type="ECO:0000313" key="1">
    <source>
        <dbReference type="EMBL" id="SHO56551.1"/>
    </source>
</evidence>
<proteinExistence type="predicted"/>
<accession>A0A1M7YVG2</accession>
<keyword evidence="2" id="KW-1185">Reference proteome</keyword>
<dbReference type="AlphaFoldDB" id="A0A1M7YVG2"/>
<name>A0A1M7YVG2_9VIBR</name>
<protein>
    <recommendedName>
        <fullName evidence="3">Plasmid stabilization system protein</fullName>
    </recommendedName>
</protein>
<sequence length="110" mass="12795">MDVVISRSGFQSLRLLKSYMRLFLDEPQLNQLMEQLVNETTEKIKLVAERAVCPELSSIGIFDYRQLNLLNKYKVLFRYEKHTNQAFIVAFMRQNQSAAKLFADLTSLSS</sequence>
<gene>
    <name evidence="1" type="ORF">VQ7734_02320</name>
</gene>
<dbReference type="EMBL" id="FRFG01000026">
    <property type="protein sequence ID" value="SHO56551.1"/>
    <property type="molecule type" value="Genomic_DNA"/>
</dbReference>
<evidence type="ECO:0008006" key="3">
    <source>
        <dbReference type="Google" id="ProtNLM"/>
    </source>
</evidence>
<dbReference type="STRING" id="1117707.VQ7734_02320"/>